<dbReference type="EnsemblProtists" id="PYU1_T009343">
    <property type="protein sequence ID" value="PYU1_T009343"/>
    <property type="gene ID" value="PYU1_G009325"/>
</dbReference>
<keyword evidence="4 5" id="KW-0472">Membrane</keyword>
<dbReference type="EMBL" id="GL376622">
    <property type="status" value="NOT_ANNOTATED_CDS"/>
    <property type="molecule type" value="Genomic_DNA"/>
</dbReference>
<dbReference type="HOGENOM" id="CLU_1083696_0_0_1"/>
<evidence type="ECO:0000313" key="7">
    <source>
        <dbReference type="EnsemblProtists" id="PYU1_T009343"/>
    </source>
</evidence>
<accession>K3WWJ5</accession>
<dbReference type="Pfam" id="PF00520">
    <property type="entry name" value="Ion_trans"/>
    <property type="match status" value="1"/>
</dbReference>
<dbReference type="Gene3D" id="1.10.287.70">
    <property type="match status" value="1"/>
</dbReference>
<evidence type="ECO:0000256" key="4">
    <source>
        <dbReference type="ARBA" id="ARBA00023136"/>
    </source>
</evidence>
<evidence type="ECO:0000256" key="3">
    <source>
        <dbReference type="ARBA" id="ARBA00022989"/>
    </source>
</evidence>
<dbReference type="GO" id="GO:0001518">
    <property type="term" value="C:voltage-gated sodium channel complex"/>
    <property type="evidence" value="ECO:0007669"/>
    <property type="project" value="TreeGrafter"/>
</dbReference>
<reference evidence="8" key="1">
    <citation type="journal article" date="2010" name="Genome Biol.">
        <title>Genome sequence of the necrotrophic plant pathogen Pythium ultimum reveals original pathogenicity mechanisms and effector repertoire.</title>
        <authorList>
            <person name="Levesque C.A."/>
            <person name="Brouwer H."/>
            <person name="Cano L."/>
            <person name="Hamilton J.P."/>
            <person name="Holt C."/>
            <person name="Huitema E."/>
            <person name="Raffaele S."/>
            <person name="Robideau G.P."/>
            <person name="Thines M."/>
            <person name="Win J."/>
            <person name="Zerillo M.M."/>
            <person name="Beakes G.W."/>
            <person name="Boore J.L."/>
            <person name="Busam D."/>
            <person name="Dumas B."/>
            <person name="Ferriera S."/>
            <person name="Fuerstenberg S.I."/>
            <person name="Gachon C.M."/>
            <person name="Gaulin E."/>
            <person name="Govers F."/>
            <person name="Grenville-Briggs L."/>
            <person name="Horner N."/>
            <person name="Hostetler J."/>
            <person name="Jiang R.H."/>
            <person name="Johnson J."/>
            <person name="Krajaejun T."/>
            <person name="Lin H."/>
            <person name="Meijer H.J."/>
            <person name="Moore B."/>
            <person name="Morris P."/>
            <person name="Phuntmart V."/>
            <person name="Puiu D."/>
            <person name="Shetty J."/>
            <person name="Stajich J.E."/>
            <person name="Tripathy S."/>
            <person name="Wawra S."/>
            <person name="van West P."/>
            <person name="Whitty B.R."/>
            <person name="Coutinho P.M."/>
            <person name="Henrissat B."/>
            <person name="Martin F."/>
            <person name="Thomas P.D."/>
            <person name="Tyler B.M."/>
            <person name="De Vries R.P."/>
            <person name="Kamoun S."/>
            <person name="Yandell M."/>
            <person name="Tisserat N."/>
            <person name="Buell C.R."/>
        </authorList>
    </citation>
    <scope>NUCLEOTIDE SEQUENCE</scope>
    <source>
        <strain evidence="8">DAOM:BR144</strain>
    </source>
</reference>
<comment type="subcellular location">
    <subcellularLocation>
        <location evidence="1">Membrane</location>
        <topology evidence="1">Multi-pass membrane protein</topology>
    </subcellularLocation>
</comment>
<reference evidence="8" key="2">
    <citation type="submission" date="2010-04" db="EMBL/GenBank/DDBJ databases">
        <authorList>
            <person name="Buell R."/>
            <person name="Hamilton J."/>
            <person name="Hostetler J."/>
        </authorList>
    </citation>
    <scope>NUCLEOTIDE SEQUENCE [LARGE SCALE GENOMIC DNA]</scope>
    <source>
        <strain evidence="8">DAOM:BR144</strain>
    </source>
</reference>
<evidence type="ECO:0000256" key="5">
    <source>
        <dbReference type="SAM" id="Phobius"/>
    </source>
</evidence>
<evidence type="ECO:0000259" key="6">
    <source>
        <dbReference type="Pfam" id="PF00520"/>
    </source>
</evidence>
<reference evidence="7" key="3">
    <citation type="submission" date="2015-02" db="UniProtKB">
        <authorList>
            <consortium name="EnsemblProtists"/>
        </authorList>
    </citation>
    <scope>IDENTIFICATION</scope>
    <source>
        <strain evidence="7">DAOM BR144</strain>
    </source>
</reference>
<dbReference type="InterPro" id="IPR027359">
    <property type="entry name" value="Volt_channel_dom_sf"/>
</dbReference>
<name>K3WWJ5_GLOUD</name>
<evidence type="ECO:0000313" key="8">
    <source>
        <dbReference type="Proteomes" id="UP000019132"/>
    </source>
</evidence>
<keyword evidence="8" id="KW-1185">Reference proteome</keyword>
<dbReference type="SUPFAM" id="SSF81324">
    <property type="entry name" value="Voltage-gated potassium channels"/>
    <property type="match status" value="1"/>
</dbReference>
<proteinExistence type="predicted"/>
<dbReference type="VEuPathDB" id="FungiDB:PYU1_G009325"/>
<evidence type="ECO:0000256" key="1">
    <source>
        <dbReference type="ARBA" id="ARBA00004141"/>
    </source>
</evidence>
<dbReference type="InterPro" id="IPR005821">
    <property type="entry name" value="Ion_trans_dom"/>
</dbReference>
<organism evidence="7 8">
    <name type="scientific">Globisporangium ultimum (strain ATCC 200006 / CBS 805.95 / DAOM BR144)</name>
    <name type="common">Pythium ultimum</name>
    <dbReference type="NCBI Taxonomy" id="431595"/>
    <lineage>
        <taxon>Eukaryota</taxon>
        <taxon>Sar</taxon>
        <taxon>Stramenopiles</taxon>
        <taxon>Oomycota</taxon>
        <taxon>Peronosporomycetes</taxon>
        <taxon>Pythiales</taxon>
        <taxon>Pythiaceae</taxon>
        <taxon>Globisporangium</taxon>
    </lineage>
</organism>
<dbReference type="eggNOG" id="KOG2301">
    <property type="taxonomic scope" value="Eukaryota"/>
</dbReference>
<feature type="transmembrane region" description="Helical" evidence="5">
    <location>
        <begin position="9"/>
        <end position="27"/>
    </location>
</feature>
<feature type="domain" description="Ion transport" evidence="6">
    <location>
        <begin position="13"/>
        <end position="256"/>
    </location>
</feature>
<dbReference type="Proteomes" id="UP000019132">
    <property type="component" value="Unassembled WGS sequence"/>
</dbReference>
<keyword evidence="2 5" id="KW-0812">Transmembrane</keyword>
<dbReference type="GO" id="GO:0005248">
    <property type="term" value="F:voltage-gated sodium channel activity"/>
    <property type="evidence" value="ECO:0007669"/>
    <property type="project" value="TreeGrafter"/>
</dbReference>
<dbReference type="PANTHER" id="PTHR10037:SF62">
    <property type="entry name" value="SODIUM CHANNEL PROTEIN 60E"/>
    <property type="match status" value="1"/>
</dbReference>
<dbReference type="Gene3D" id="1.20.120.350">
    <property type="entry name" value="Voltage-gated potassium channels. Chain C"/>
    <property type="match status" value="1"/>
</dbReference>
<feature type="transmembrane region" description="Helical" evidence="5">
    <location>
        <begin position="42"/>
        <end position="62"/>
    </location>
</feature>
<evidence type="ECO:0000256" key="2">
    <source>
        <dbReference type="ARBA" id="ARBA00022692"/>
    </source>
</evidence>
<sequence length="257" mass="28044">MKRLVKTDAFRATVHFIVIADIAVLALDDDYHNGSAYVSLDIAFTLLIGLEIVLKSIAFGLYSGPESYLKRSRFRILNLIVLAASLVSHLGGAKLRVLRGIKTFRSLTMHSGLRRILRSLIRAIPFLANVGTLALFFLLAFSIFGLEAYHGAYDNQCSVAVEGSNSSIADTIFEALPRAYCSGNDSCAANNQACLPLGPPSKHINFDSGISSIFLVFLVVAQDGWVTDIMKPVLEGTSYWSVAFFVLIIASMVFLVQ</sequence>
<dbReference type="STRING" id="431595.K3WWJ5"/>
<dbReference type="InParanoid" id="K3WWJ5"/>
<dbReference type="PANTHER" id="PTHR10037">
    <property type="entry name" value="VOLTAGE-GATED CATION CHANNEL CALCIUM AND SODIUM"/>
    <property type="match status" value="1"/>
</dbReference>
<protein>
    <recommendedName>
        <fullName evidence="6">Ion transport domain-containing protein</fullName>
    </recommendedName>
</protein>
<feature type="transmembrane region" description="Helical" evidence="5">
    <location>
        <begin position="238"/>
        <end position="256"/>
    </location>
</feature>
<dbReference type="AlphaFoldDB" id="K3WWJ5"/>
<dbReference type="InterPro" id="IPR043203">
    <property type="entry name" value="VGCC_Ca_Na"/>
</dbReference>
<feature type="transmembrane region" description="Helical" evidence="5">
    <location>
        <begin position="123"/>
        <end position="146"/>
    </location>
</feature>
<keyword evidence="3 5" id="KW-1133">Transmembrane helix</keyword>